<keyword evidence="6" id="KW-0732">Signal</keyword>
<dbReference type="GO" id="GO:0020037">
    <property type="term" value="F:heme binding"/>
    <property type="evidence" value="ECO:0007669"/>
    <property type="project" value="InterPro"/>
</dbReference>
<dbReference type="AlphaFoldDB" id="A0A6J4LP34"/>
<dbReference type="PANTHER" id="PTHR40394:SF2">
    <property type="entry name" value="QUINOL:CYTOCHROME C OXIDOREDUCTASE MEMBRANE PROTEIN"/>
    <property type="match status" value="1"/>
</dbReference>
<dbReference type="GO" id="GO:0009055">
    <property type="term" value="F:electron transfer activity"/>
    <property type="evidence" value="ECO:0007669"/>
    <property type="project" value="InterPro"/>
</dbReference>
<evidence type="ECO:0000256" key="5">
    <source>
        <dbReference type="SAM" id="MobiDB-lite"/>
    </source>
</evidence>
<evidence type="ECO:0000256" key="2">
    <source>
        <dbReference type="ARBA" id="ARBA00022723"/>
    </source>
</evidence>
<dbReference type="Gene3D" id="1.10.760.10">
    <property type="entry name" value="Cytochrome c-like domain"/>
    <property type="match status" value="1"/>
</dbReference>
<dbReference type="SUPFAM" id="SSF46626">
    <property type="entry name" value="Cytochrome c"/>
    <property type="match status" value="1"/>
</dbReference>
<feature type="compositionally biased region" description="Low complexity" evidence="5">
    <location>
        <begin position="201"/>
        <end position="210"/>
    </location>
</feature>
<dbReference type="InterPro" id="IPR036909">
    <property type="entry name" value="Cyt_c-like_dom_sf"/>
</dbReference>
<feature type="domain" description="Cytochrome c" evidence="7">
    <location>
        <begin position="103"/>
        <end position="198"/>
    </location>
</feature>
<evidence type="ECO:0000256" key="1">
    <source>
        <dbReference type="ARBA" id="ARBA00022617"/>
    </source>
</evidence>
<feature type="compositionally biased region" description="Low complexity" evidence="5">
    <location>
        <begin position="235"/>
        <end position="251"/>
    </location>
</feature>
<evidence type="ECO:0000256" key="6">
    <source>
        <dbReference type="SAM" id="SignalP"/>
    </source>
</evidence>
<feature type="region of interest" description="Disordered" evidence="5">
    <location>
        <begin position="201"/>
        <end position="251"/>
    </location>
</feature>
<evidence type="ECO:0000256" key="4">
    <source>
        <dbReference type="PROSITE-ProRule" id="PRU00433"/>
    </source>
</evidence>
<sequence>MSNVKQATLRAAAGALAVGALALGGCTDWAGYDIDKSYDAVPQLATMRDGPVPEYQEQTRNPAPGAVPVANPMGDIPAPYLNNQLDSVAPTLRNPFAGTTRQDVLVRGELVYTRNCTTCHGPTGAGDGPVVKRAKGPDGVEHGRFPYAPPLNGGSAVTRSDGYLYAVVEAGRGLMPPYGERITHMDRWAVVEYVRALQRRAGATGTAQPNPGGPTGAPPPAGVVSELPAATRDSAAPLNAPAPAAQPRGPR</sequence>
<feature type="chain" id="PRO_5026970016" description="Cytochrome c domain-containing protein" evidence="6">
    <location>
        <begin position="31"/>
        <end position="251"/>
    </location>
</feature>
<protein>
    <recommendedName>
        <fullName evidence="7">Cytochrome c domain-containing protein</fullName>
    </recommendedName>
</protein>
<dbReference type="EMBL" id="CADCTW010000134">
    <property type="protein sequence ID" value="CAA9338064.1"/>
    <property type="molecule type" value="Genomic_DNA"/>
</dbReference>
<proteinExistence type="predicted"/>
<evidence type="ECO:0000259" key="7">
    <source>
        <dbReference type="PROSITE" id="PS51007"/>
    </source>
</evidence>
<dbReference type="PROSITE" id="PS51007">
    <property type="entry name" value="CYTC"/>
    <property type="match status" value="1"/>
</dbReference>
<keyword evidence="1 4" id="KW-0349">Heme</keyword>
<dbReference type="GO" id="GO:0046872">
    <property type="term" value="F:metal ion binding"/>
    <property type="evidence" value="ECO:0007669"/>
    <property type="project" value="UniProtKB-KW"/>
</dbReference>
<dbReference type="InterPro" id="IPR009056">
    <property type="entry name" value="Cyt_c-like_dom"/>
</dbReference>
<reference evidence="8" key="1">
    <citation type="submission" date="2020-02" db="EMBL/GenBank/DDBJ databases">
        <authorList>
            <person name="Meier V. D."/>
        </authorList>
    </citation>
    <scope>NUCLEOTIDE SEQUENCE</scope>
    <source>
        <strain evidence="8">AVDCRST_MAG68</strain>
    </source>
</reference>
<gene>
    <name evidence="8" type="ORF">AVDCRST_MAG68-2879</name>
</gene>
<keyword evidence="2 4" id="KW-0479">Metal-binding</keyword>
<keyword evidence="3 4" id="KW-0408">Iron</keyword>
<evidence type="ECO:0000256" key="3">
    <source>
        <dbReference type="ARBA" id="ARBA00023004"/>
    </source>
</evidence>
<dbReference type="PANTHER" id="PTHR40394">
    <property type="entry name" value="LIPOPROTEIN-RELATED"/>
    <property type="match status" value="1"/>
</dbReference>
<accession>A0A6J4LP34</accession>
<feature type="signal peptide" evidence="6">
    <location>
        <begin position="1"/>
        <end position="30"/>
    </location>
</feature>
<organism evidence="8">
    <name type="scientific">uncultured Gemmatimonadota bacterium</name>
    <dbReference type="NCBI Taxonomy" id="203437"/>
    <lineage>
        <taxon>Bacteria</taxon>
        <taxon>Pseudomonadati</taxon>
        <taxon>Gemmatimonadota</taxon>
        <taxon>environmental samples</taxon>
    </lineage>
</organism>
<name>A0A6J4LP34_9BACT</name>
<evidence type="ECO:0000313" key="8">
    <source>
        <dbReference type="EMBL" id="CAA9338064.1"/>
    </source>
</evidence>
<dbReference type="Pfam" id="PF13442">
    <property type="entry name" value="Cytochrome_CBB3"/>
    <property type="match status" value="1"/>
</dbReference>
<dbReference type="PROSITE" id="PS51257">
    <property type="entry name" value="PROKAR_LIPOPROTEIN"/>
    <property type="match status" value="1"/>
</dbReference>